<sequence length="108" mass="11789">MAVERLEVRAADPGCRDPHEDLTAAGRLNPYLGQVHRDAELPDHRRACHPFSRHGGDVNTKHLLGRVTAEMVRFRIQLGIEVGRPGSERGERATGTAPGVTPPAKEVP</sequence>
<keyword evidence="3" id="KW-1185">Reference proteome</keyword>
<reference evidence="2 3" key="1">
    <citation type="journal article" date="2019" name="Int. J. Syst. Evol. Microbiol.">
        <title>The Global Catalogue of Microorganisms (GCM) 10K type strain sequencing project: providing services to taxonomists for standard genome sequencing and annotation.</title>
        <authorList>
            <consortium name="The Broad Institute Genomics Platform"/>
            <consortium name="The Broad Institute Genome Sequencing Center for Infectious Disease"/>
            <person name="Wu L."/>
            <person name="Ma J."/>
        </authorList>
    </citation>
    <scope>NUCLEOTIDE SEQUENCE [LARGE SCALE GENOMIC DNA]</scope>
    <source>
        <strain evidence="2 3">JCM 3146</strain>
    </source>
</reference>
<dbReference type="EMBL" id="BAAABM010000064">
    <property type="protein sequence ID" value="GAA0363923.1"/>
    <property type="molecule type" value="Genomic_DNA"/>
</dbReference>
<accession>A0ABN0XHF6</accession>
<feature type="region of interest" description="Disordered" evidence="1">
    <location>
        <begin position="82"/>
        <end position="108"/>
    </location>
</feature>
<protein>
    <submittedName>
        <fullName evidence="2">Uncharacterized protein</fullName>
    </submittedName>
</protein>
<gene>
    <name evidence="2" type="ORF">GCM10010151_62350</name>
</gene>
<evidence type="ECO:0000313" key="3">
    <source>
        <dbReference type="Proteomes" id="UP001501822"/>
    </source>
</evidence>
<organism evidence="2 3">
    <name type="scientific">Actinoallomurus spadix</name>
    <dbReference type="NCBI Taxonomy" id="79912"/>
    <lineage>
        <taxon>Bacteria</taxon>
        <taxon>Bacillati</taxon>
        <taxon>Actinomycetota</taxon>
        <taxon>Actinomycetes</taxon>
        <taxon>Streptosporangiales</taxon>
        <taxon>Thermomonosporaceae</taxon>
        <taxon>Actinoallomurus</taxon>
    </lineage>
</organism>
<dbReference type="Proteomes" id="UP001501822">
    <property type="component" value="Unassembled WGS sequence"/>
</dbReference>
<comment type="caution">
    <text evidence="2">The sequence shown here is derived from an EMBL/GenBank/DDBJ whole genome shotgun (WGS) entry which is preliminary data.</text>
</comment>
<name>A0ABN0XHF6_9ACTN</name>
<evidence type="ECO:0000256" key="1">
    <source>
        <dbReference type="SAM" id="MobiDB-lite"/>
    </source>
</evidence>
<proteinExistence type="predicted"/>
<evidence type="ECO:0000313" key="2">
    <source>
        <dbReference type="EMBL" id="GAA0363923.1"/>
    </source>
</evidence>